<sequence length="294" mass="32267">MKIAVTGGSGFIGKRLISHLQQQGHELINISRSAQAVSPHARTITWEQLRTSSQDLEGLDAIVNLAGESINQRWTPKAKERIVQSRIKAAEQVAQLVERLTTKPKVVVNASGMSVYGTSETETFDERSPHRQVDFLSGVVEQWEHAADQIKGPRIVKVRVGLVLDGQEGAFPKMALPYKLGVGGRIGSGKQWLSWIHIEDMVRLIDFCIMNDAIVGPVNATAPNPVTNLAFGRALGKAMHRPNLFPLPAFVLKLIFGELSTLLLDGQKVLPHVLLANGFTFKYIDVEKALADIV</sequence>
<proteinExistence type="inferred from homology"/>
<evidence type="ECO:0000313" key="5">
    <source>
        <dbReference type="Proteomes" id="UP000615455"/>
    </source>
</evidence>
<dbReference type="InterPro" id="IPR036291">
    <property type="entry name" value="NAD(P)-bd_dom_sf"/>
</dbReference>
<protein>
    <submittedName>
        <fullName evidence="4">Epimerase family protein YfhF</fullName>
    </submittedName>
</protein>
<dbReference type="EMBL" id="BMHE01000004">
    <property type="protein sequence ID" value="GGI45704.1"/>
    <property type="molecule type" value="Genomic_DNA"/>
</dbReference>
<dbReference type="Pfam" id="PF08338">
    <property type="entry name" value="DUF1731"/>
    <property type="match status" value="1"/>
</dbReference>
<evidence type="ECO:0000313" key="4">
    <source>
        <dbReference type="EMBL" id="GGI45704.1"/>
    </source>
</evidence>
<reference evidence="5" key="1">
    <citation type="journal article" date="2019" name="Int. J. Syst. Evol. Microbiol.">
        <title>The Global Catalogue of Microorganisms (GCM) 10K type strain sequencing project: providing services to taxonomists for standard genome sequencing and annotation.</title>
        <authorList>
            <consortium name="The Broad Institute Genomics Platform"/>
            <consortium name="The Broad Institute Genome Sequencing Center for Infectious Disease"/>
            <person name="Wu L."/>
            <person name="Ma J."/>
        </authorList>
    </citation>
    <scope>NUCLEOTIDE SEQUENCE [LARGE SCALE GENOMIC DNA]</scope>
    <source>
        <strain evidence="5">CGMCC 1.15043</strain>
    </source>
</reference>
<comment type="similarity">
    <text evidence="1">Belongs to the NAD(P)-dependent epimerase/dehydratase family. SDR39U1 subfamily.</text>
</comment>
<comment type="caution">
    <text evidence="4">The sequence shown here is derived from an EMBL/GenBank/DDBJ whole genome shotgun (WGS) entry which is preliminary data.</text>
</comment>
<dbReference type="InterPro" id="IPR013549">
    <property type="entry name" value="DUF1731"/>
</dbReference>
<dbReference type="NCBIfam" id="TIGR01777">
    <property type="entry name" value="yfcH"/>
    <property type="match status" value="1"/>
</dbReference>
<dbReference type="SUPFAM" id="SSF51735">
    <property type="entry name" value="NAD(P)-binding Rossmann-fold domains"/>
    <property type="match status" value="1"/>
</dbReference>
<dbReference type="PANTHER" id="PTHR11092">
    <property type="entry name" value="SUGAR NUCLEOTIDE EPIMERASE RELATED"/>
    <property type="match status" value="1"/>
</dbReference>
<organism evidence="4 5">
    <name type="scientific">Paenibacillus marchantiophytorum</name>
    <dbReference type="NCBI Taxonomy" id="1619310"/>
    <lineage>
        <taxon>Bacteria</taxon>
        <taxon>Bacillati</taxon>
        <taxon>Bacillota</taxon>
        <taxon>Bacilli</taxon>
        <taxon>Bacillales</taxon>
        <taxon>Paenibacillaceae</taxon>
        <taxon>Paenibacillus</taxon>
    </lineage>
</organism>
<dbReference type="CDD" id="cd05242">
    <property type="entry name" value="SDR_a8"/>
    <property type="match status" value="1"/>
</dbReference>
<accession>A0ABQ2BT95</accession>
<gene>
    <name evidence="4" type="primary">yfhF</name>
    <name evidence="4" type="ORF">GCM10008018_13490</name>
</gene>
<dbReference type="InterPro" id="IPR001509">
    <property type="entry name" value="Epimerase_deHydtase"/>
</dbReference>
<dbReference type="Gene3D" id="3.40.50.720">
    <property type="entry name" value="NAD(P)-binding Rossmann-like Domain"/>
    <property type="match status" value="1"/>
</dbReference>
<dbReference type="InterPro" id="IPR010099">
    <property type="entry name" value="SDR39U1"/>
</dbReference>
<dbReference type="Proteomes" id="UP000615455">
    <property type="component" value="Unassembled WGS sequence"/>
</dbReference>
<dbReference type="Pfam" id="PF01370">
    <property type="entry name" value="Epimerase"/>
    <property type="match status" value="1"/>
</dbReference>
<feature type="domain" description="DUF1731" evidence="3">
    <location>
        <begin position="247"/>
        <end position="293"/>
    </location>
</feature>
<evidence type="ECO:0000256" key="1">
    <source>
        <dbReference type="ARBA" id="ARBA00009353"/>
    </source>
</evidence>
<keyword evidence="5" id="KW-1185">Reference proteome</keyword>
<dbReference type="PANTHER" id="PTHR11092:SF0">
    <property type="entry name" value="EPIMERASE FAMILY PROTEIN SDR39U1"/>
    <property type="match status" value="1"/>
</dbReference>
<evidence type="ECO:0000259" key="2">
    <source>
        <dbReference type="Pfam" id="PF01370"/>
    </source>
</evidence>
<feature type="domain" description="NAD-dependent epimerase/dehydratase" evidence="2">
    <location>
        <begin position="3"/>
        <end position="128"/>
    </location>
</feature>
<dbReference type="RefSeq" id="WP_189009437.1">
    <property type="nucleotide sequence ID" value="NZ_BMHE01000004.1"/>
</dbReference>
<name>A0ABQ2BT95_9BACL</name>
<evidence type="ECO:0000259" key="3">
    <source>
        <dbReference type="Pfam" id="PF08338"/>
    </source>
</evidence>